<organism evidence="2 3">
    <name type="scientific">Banduia mediterranea</name>
    <dbReference type="NCBI Taxonomy" id="3075609"/>
    <lineage>
        <taxon>Bacteria</taxon>
        <taxon>Pseudomonadati</taxon>
        <taxon>Pseudomonadota</taxon>
        <taxon>Gammaproteobacteria</taxon>
        <taxon>Nevskiales</taxon>
        <taxon>Algiphilaceae</taxon>
        <taxon>Banduia</taxon>
    </lineage>
</organism>
<protein>
    <submittedName>
        <fullName evidence="2">Glutathione S-transferase N-terminal domain-containing protein</fullName>
    </submittedName>
</protein>
<dbReference type="InterPro" id="IPR036249">
    <property type="entry name" value="Thioredoxin-like_sf"/>
</dbReference>
<dbReference type="Proteomes" id="UP001254608">
    <property type="component" value="Unassembled WGS sequence"/>
</dbReference>
<dbReference type="PANTHER" id="PTHR45288:SF2">
    <property type="entry name" value="THIOREDOXIN FAMILY PROTEIN"/>
    <property type="match status" value="1"/>
</dbReference>
<feature type="domain" description="GST N-terminal" evidence="1">
    <location>
        <begin position="151"/>
        <end position="250"/>
    </location>
</feature>
<evidence type="ECO:0000313" key="2">
    <source>
        <dbReference type="EMBL" id="MDT0496203.1"/>
    </source>
</evidence>
<dbReference type="EMBL" id="JAVRIC010000002">
    <property type="protein sequence ID" value="MDT0496203.1"/>
    <property type="molecule type" value="Genomic_DNA"/>
</dbReference>
<dbReference type="InterPro" id="IPR040079">
    <property type="entry name" value="Glutathione_S-Trfase"/>
</dbReference>
<dbReference type="RefSeq" id="WP_311363592.1">
    <property type="nucleotide sequence ID" value="NZ_JAVRIC010000002.1"/>
</dbReference>
<dbReference type="InterPro" id="IPR011767">
    <property type="entry name" value="GLR_AS"/>
</dbReference>
<dbReference type="PROSITE" id="PS51354">
    <property type="entry name" value="GLUTAREDOXIN_2"/>
    <property type="match status" value="1"/>
</dbReference>
<dbReference type="PROSITE" id="PS50404">
    <property type="entry name" value="GST_NTER"/>
    <property type="match status" value="2"/>
</dbReference>
<dbReference type="Pfam" id="PF13417">
    <property type="entry name" value="GST_N_3"/>
    <property type="match status" value="2"/>
</dbReference>
<feature type="domain" description="GST N-terminal" evidence="1">
    <location>
        <begin position="34"/>
        <end position="116"/>
    </location>
</feature>
<keyword evidence="3" id="KW-1185">Reference proteome</keyword>
<evidence type="ECO:0000313" key="3">
    <source>
        <dbReference type="Proteomes" id="UP001254608"/>
    </source>
</evidence>
<name>A0ABU2WEA7_9GAMM</name>
<dbReference type="PROSITE" id="PS00195">
    <property type="entry name" value="GLUTAREDOXIN_1"/>
    <property type="match status" value="1"/>
</dbReference>
<accession>A0ABU2WEA7</accession>
<sequence>MLKNSINVLSSLTASLAEAGRGVRIGATGPRPAELLVLYDRENCPYCRRVRQTLTELDLDVFIKPFPQGAERFRTELLKLGGRLQVPFLVDPNTGSALYESEDIVAYLHQHYGGAVASTRRFFDRAGSFGASLIRLRHGSRRRAAANAPPEPLELYSFETSPFARIVRERLCELEIPYIVRNCGRTTGSDWIPPPLRARMAADYAPTQRNRRQLVEKAGRVAVPYLLDPNTGVELFESAAITAYLERTYG</sequence>
<proteinExistence type="predicted"/>
<gene>
    <name evidence="2" type="ORF">RM530_02325</name>
</gene>
<dbReference type="SFLD" id="SFLDG01202">
    <property type="entry name" value="SUF2.2"/>
    <property type="match status" value="1"/>
</dbReference>
<comment type="caution">
    <text evidence="2">The sequence shown here is derived from an EMBL/GenBank/DDBJ whole genome shotgun (WGS) entry which is preliminary data.</text>
</comment>
<dbReference type="SUPFAM" id="SSF52833">
    <property type="entry name" value="Thioredoxin-like"/>
    <property type="match status" value="2"/>
</dbReference>
<evidence type="ECO:0000259" key="1">
    <source>
        <dbReference type="PROSITE" id="PS50404"/>
    </source>
</evidence>
<reference evidence="2 3" key="1">
    <citation type="submission" date="2023-09" db="EMBL/GenBank/DDBJ databases">
        <authorList>
            <person name="Rey-Velasco X."/>
        </authorList>
    </citation>
    <scope>NUCLEOTIDE SEQUENCE [LARGE SCALE GENOMIC DNA]</scope>
    <source>
        <strain evidence="2 3">W345</strain>
    </source>
</reference>
<dbReference type="Gene3D" id="3.40.30.10">
    <property type="entry name" value="Glutaredoxin"/>
    <property type="match status" value="2"/>
</dbReference>
<dbReference type="SFLD" id="SFLDG01181">
    <property type="entry name" value="SUF2"/>
    <property type="match status" value="1"/>
</dbReference>
<dbReference type="PANTHER" id="PTHR45288">
    <property type="entry name" value="THIOREDOXIN FAMILY PROTEIN"/>
    <property type="match status" value="1"/>
</dbReference>
<dbReference type="SFLD" id="SFLDS00019">
    <property type="entry name" value="Glutathione_Transferase_(cytos"/>
    <property type="match status" value="1"/>
</dbReference>
<dbReference type="InterPro" id="IPR004045">
    <property type="entry name" value="Glutathione_S-Trfase_N"/>
</dbReference>